<protein>
    <submittedName>
        <fullName evidence="3">Pilus assembly protein TadG-related protein</fullName>
    </submittedName>
</protein>
<keyword evidence="1" id="KW-1133">Transmembrane helix</keyword>
<evidence type="ECO:0000259" key="2">
    <source>
        <dbReference type="Pfam" id="PF13400"/>
    </source>
</evidence>
<evidence type="ECO:0000256" key="1">
    <source>
        <dbReference type="SAM" id="Phobius"/>
    </source>
</evidence>
<feature type="transmembrane region" description="Helical" evidence="1">
    <location>
        <begin position="34"/>
        <end position="57"/>
    </location>
</feature>
<keyword evidence="4" id="KW-1185">Reference proteome</keyword>
<evidence type="ECO:0000313" key="3">
    <source>
        <dbReference type="EMBL" id="MDI2099272.1"/>
    </source>
</evidence>
<keyword evidence="1" id="KW-0812">Transmembrane</keyword>
<dbReference type="EMBL" id="JASATX010000004">
    <property type="protein sequence ID" value="MDI2099272.1"/>
    <property type="molecule type" value="Genomic_DNA"/>
</dbReference>
<organism evidence="3 4">
    <name type="scientific">Ruicaihuangia caeni</name>
    <dbReference type="NCBI Taxonomy" id="3042517"/>
    <lineage>
        <taxon>Bacteria</taxon>
        <taxon>Bacillati</taxon>
        <taxon>Actinomycetota</taxon>
        <taxon>Actinomycetes</taxon>
        <taxon>Micrococcales</taxon>
        <taxon>Microbacteriaceae</taxon>
        <taxon>Ruicaihuangia</taxon>
    </lineage>
</organism>
<reference evidence="3 4" key="1">
    <citation type="submission" date="2023-04" db="EMBL/GenBank/DDBJ databases">
        <title>Klugiella caeni sp. nov. isolated from the sludge of biochemical tank.</title>
        <authorList>
            <person name="Geng K."/>
        </authorList>
    </citation>
    <scope>NUCLEOTIDE SEQUENCE [LARGE SCALE GENOMIC DNA]</scope>
    <source>
        <strain evidence="3 4">YN-L-19</strain>
    </source>
</reference>
<dbReference type="AlphaFoldDB" id="A0AAW6TDW7"/>
<dbReference type="RefSeq" id="WP_281489064.1">
    <property type="nucleotide sequence ID" value="NZ_JASATX010000004.1"/>
</dbReference>
<feature type="domain" description="Putative Flp pilus-assembly TadG-like N-terminal" evidence="2">
    <location>
        <begin position="34"/>
        <end position="80"/>
    </location>
</feature>
<dbReference type="InterPro" id="IPR021202">
    <property type="entry name" value="Rv3654c-like"/>
</dbReference>
<keyword evidence="1" id="KW-0472">Membrane</keyword>
<name>A0AAW6TDW7_9MICO</name>
<accession>A0AAW6TDW7</accession>
<evidence type="ECO:0000313" key="4">
    <source>
        <dbReference type="Proteomes" id="UP001321506"/>
    </source>
</evidence>
<sequence>MRKQVGAVTGADRGAVTRAYLYIWVAMRWRDEHGAGSVLAVALVAVLAGILSLLGPLASAYAAKHRAGHAADAAALAAADVARGIAPGHPCETAAALAAAHGGALSGCLQEGFVVTVRVSVPVLGLAVLPLAAHAVATAGPPG</sequence>
<dbReference type="Proteomes" id="UP001321506">
    <property type="component" value="Unassembled WGS sequence"/>
</dbReference>
<proteinExistence type="predicted"/>
<dbReference type="InterPro" id="IPR028087">
    <property type="entry name" value="Tad_N"/>
</dbReference>
<dbReference type="Pfam" id="PF13400">
    <property type="entry name" value="Tad"/>
    <property type="match status" value="1"/>
</dbReference>
<gene>
    <name evidence="3" type="ORF">QF206_09895</name>
</gene>
<comment type="caution">
    <text evidence="3">The sequence shown here is derived from an EMBL/GenBank/DDBJ whole genome shotgun (WGS) entry which is preliminary data.</text>
</comment>
<dbReference type="NCBIfam" id="TIGR03816">
    <property type="entry name" value="tadE_like_DECH"/>
    <property type="match status" value="1"/>
</dbReference>